<organism evidence="2 3">
    <name type="scientific">Mageeibacillus indolicus</name>
    <dbReference type="NCBI Taxonomy" id="884684"/>
    <lineage>
        <taxon>Bacteria</taxon>
        <taxon>Bacillati</taxon>
        <taxon>Bacillota</taxon>
        <taxon>Clostridia</taxon>
        <taxon>Eubacteriales</taxon>
        <taxon>Oscillospiraceae</taxon>
        <taxon>Mageeibacillus</taxon>
    </lineage>
</organism>
<reference evidence="3" key="1">
    <citation type="submission" date="2017-04" db="EMBL/GenBank/DDBJ databases">
        <authorList>
            <person name="Bumgarner R.E."/>
            <person name="Fredricks D.N."/>
            <person name="Srinivasan S."/>
        </authorList>
    </citation>
    <scope>NUCLEOTIDE SEQUENCE [LARGE SCALE GENOMIC DNA]</scope>
    <source>
        <strain evidence="3">KA00405</strain>
    </source>
</reference>
<dbReference type="InterPro" id="IPR052345">
    <property type="entry name" value="Rad_response_metalloprotease"/>
</dbReference>
<dbReference type="PANTHER" id="PTHR43236:SF1">
    <property type="entry name" value="BLL7220 PROTEIN"/>
    <property type="match status" value="1"/>
</dbReference>
<dbReference type="RefSeq" id="WP_012992877.1">
    <property type="nucleotide sequence ID" value="NZ_NBZD01000003.1"/>
</dbReference>
<protein>
    <recommendedName>
        <fullName evidence="1">IrrE N-terminal-like domain-containing protein</fullName>
    </recommendedName>
</protein>
<evidence type="ECO:0000313" key="3">
    <source>
        <dbReference type="Proteomes" id="UP000236394"/>
    </source>
</evidence>
<dbReference type="OMA" id="RRFIVIH"/>
<gene>
    <name evidence="2" type="ORF">B7R76_05315</name>
</gene>
<dbReference type="Proteomes" id="UP000236394">
    <property type="component" value="Unassembled WGS sequence"/>
</dbReference>
<feature type="domain" description="IrrE N-terminal-like" evidence="1">
    <location>
        <begin position="28"/>
        <end position="122"/>
    </location>
</feature>
<name>A0A2J8B0H5_9FIRM</name>
<dbReference type="AlphaFoldDB" id="A0A2J8B0H5"/>
<dbReference type="EMBL" id="NBZD01000003">
    <property type="protein sequence ID" value="PNH18266.1"/>
    <property type="molecule type" value="Genomic_DNA"/>
</dbReference>
<evidence type="ECO:0000259" key="1">
    <source>
        <dbReference type="Pfam" id="PF06114"/>
    </source>
</evidence>
<proteinExistence type="predicted"/>
<dbReference type="Pfam" id="PF06114">
    <property type="entry name" value="Peptidase_M78"/>
    <property type="match status" value="1"/>
</dbReference>
<sequence length="170" mass="19092">MSLLSYIRQTVQDLVEKSGTRNPLELAEAENIFVSFKDLGSLKGFFVNLDGEPNIVINIGLDEHWHKTVLAHELGHAVLHCKQAINLPYLDYKLSGRSTKIEYEANLFAADLLIDDESILSELVFTTDITSLAVILHCPAEYVMLKLKLLRTAGYTFNLPLDIDNNFLGK</sequence>
<dbReference type="Gene3D" id="1.10.10.2910">
    <property type="match status" value="1"/>
</dbReference>
<accession>A0A2J8B0H5</accession>
<comment type="caution">
    <text evidence="2">The sequence shown here is derived from an EMBL/GenBank/DDBJ whole genome shotgun (WGS) entry which is preliminary data.</text>
</comment>
<dbReference type="PANTHER" id="PTHR43236">
    <property type="entry name" value="ANTITOXIN HIGA1"/>
    <property type="match status" value="1"/>
</dbReference>
<evidence type="ECO:0000313" key="2">
    <source>
        <dbReference type="EMBL" id="PNH18266.1"/>
    </source>
</evidence>
<dbReference type="InterPro" id="IPR010359">
    <property type="entry name" value="IrrE_HExxH"/>
</dbReference>